<reference evidence="2 3" key="1">
    <citation type="journal article" date="2015" name="Genome Announc.">
        <title>Genomes of Geoalkalibacter ferrihydriticus Z-0531T and Geoalkalibacter subterraneus Red1T, Two Haloalkaliphilic Metal-Reducing Deltaproteobacteria.</title>
        <authorList>
            <person name="Badalamenti J.P."/>
            <person name="Krajmalnik-Brown R."/>
            <person name="Torres C.I."/>
            <person name="Bond D.R."/>
        </authorList>
    </citation>
    <scope>NUCLEOTIDE SEQUENCE [LARGE SCALE GENOMIC DNA]</scope>
    <source>
        <strain evidence="2 3">Red1</strain>
    </source>
</reference>
<accession>A0A0B5FCM4</accession>
<evidence type="ECO:0000313" key="3">
    <source>
        <dbReference type="Proteomes" id="UP000035036"/>
    </source>
</evidence>
<evidence type="ECO:0000313" key="2">
    <source>
        <dbReference type="EMBL" id="AJF05927.1"/>
    </source>
</evidence>
<dbReference type="STRING" id="483547.GSUB_04230"/>
<dbReference type="InterPro" id="IPR018247">
    <property type="entry name" value="EF_Hand_1_Ca_BS"/>
</dbReference>
<dbReference type="Proteomes" id="UP000035036">
    <property type="component" value="Chromosome"/>
</dbReference>
<evidence type="ECO:0000256" key="1">
    <source>
        <dbReference type="SAM" id="MobiDB-lite"/>
    </source>
</evidence>
<dbReference type="RefSeq" id="WP_040199339.1">
    <property type="nucleotide sequence ID" value="NZ_CP010311.1"/>
</dbReference>
<dbReference type="EMBL" id="CP010311">
    <property type="protein sequence ID" value="AJF05927.1"/>
    <property type="molecule type" value="Genomic_DNA"/>
</dbReference>
<evidence type="ECO:0008006" key="4">
    <source>
        <dbReference type="Google" id="ProtNLM"/>
    </source>
</evidence>
<organism evidence="2 3">
    <name type="scientific">Geoalkalibacter subterraneus</name>
    <dbReference type="NCBI Taxonomy" id="483547"/>
    <lineage>
        <taxon>Bacteria</taxon>
        <taxon>Pseudomonadati</taxon>
        <taxon>Thermodesulfobacteriota</taxon>
        <taxon>Desulfuromonadia</taxon>
        <taxon>Desulfuromonadales</taxon>
        <taxon>Geoalkalibacteraceae</taxon>
        <taxon>Geoalkalibacter</taxon>
    </lineage>
</organism>
<dbReference type="KEGG" id="gsb:GSUB_04230"/>
<dbReference type="OrthoDB" id="5393498at2"/>
<gene>
    <name evidence="2" type="ORF">GSUB_04230</name>
</gene>
<keyword evidence="3" id="KW-1185">Reference proteome</keyword>
<sequence length="288" mass="31250">MNSARLFFIFSWLLMAGWFFSGTLYAEDGLRFGPLRGDEASGSSEPTQTAPPPENLDAPSASPPEIPPISPDFPARRRMSEPQSQTPTGNGRRTMPPSRTVSPPGSGSSSGSAPAQVAKHAGALELVRGGPVRSSLREVAARLCRHVSSSPQRPHLVVADGKRRVQFIFEKIPGGVKPDIVLSDLRLERFARNAQGQWVLSAVVHEGALEARIFLYTAGQIQSFPVWSTPHRNVDFDGDGTVGEADWAALHKNAASLYDLNGDGRITAEDETIFVLNYLLENPCHQID</sequence>
<feature type="compositionally biased region" description="Polar residues" evidence="1">
    <location>
        <begin position="81"/>
        <end position="101"/>
    </location>
</feature>
<feature type="compositionally biased region" description="Low complexity" evidence="1">
    <location>
        <begin position="102"/>
        <end position="115"/>
    </location>
</feature>
<dbReference type="HOGENOM" id="CLU_965630_0_0_7"/>
<proteinExistence type="predicted"/>
<dbReference type="AlphaFoldDB" id="A0A0B5FCM4"/>
<protein>
    <recommendedName>
        <fullName evidence="4">EF-hand domain-containing protein</fullName>
    </recommendedName>
</protein>
<name>A0A0B5FCM4_9BACT</name>
<dbReference type="PROSITE" id="PS00018">
    <property type="entry name" value="EF_HAND_1"/>
    <property type="match status" value="1"/>
</dbReference>
<feature type="compositionally biased region" description="Pro residues" evidence="1">
    <location>
        <begin position="61"/>
        <end position="71"/>
    </location>
</feature>
<feature type="region of interest" description="Disordered" evidence="1">
    <location>
        <begin position="36"/>
        <end position="117"/>
    </location>
</feature>